<protein>
    <submittedName>
        <fullName evidence="3">Uncharacterized protein</fullName>
    </submittedName>
</protein>
<evidence type="ECO:0000313" key="4">
    <source>
        <dbReference type="Proteomes" id="UP000193648"/>
    </source>
</evidence>
<dbReference type="AlphaFoldDB" id="A0A1Y2GYU4"/>
<dbReference type="Proteomes" id="UP000193648">
    <property type="component" value="Unassembled WGS sequence"/>
</dbReference>
<feature type="compositionally biased region" description="Acidic residues" evidence="1">
    <location>
        <begin position="74"/>
        <end position="96"/>
    </location>
</feature>
<name>A0A1Y2GYU4_9FUNG</name>
<accession>A0A1Y2GYU4</accession>
<feature type="chain" id="PRO_5012530933" evidence="2">
    <location>
        <begin position="25"/>
        <end position="108"/>
    </location>
</feature>
<keyword evidence="2" id="KW-0732">Signal</keyword>
<feature type="region of interest" description="Disordered" evidence="1">
    <location>
        <begin position="67"/>
        <end position="108"/>
    </location>
</feature>
<comment type="caution">
    <text evidence="3">The sequence shown here is derived from an EMBL/GenBank/DDBJ whole genome shotgun (WGS) entry which is preliminary data.</text>
</comment>
<dbReference type="EMBL" id="MCFF01000004">
    <property type="protein sequence ID" value="ORZ27469.1"/>
    <property type="molecule type" value="Genomic_DNA"/>
</dbReference>
<dbReference type="GeneID" id="33570349"/>
<organism evidence="3 4">
    <name type="scientific">Lobosporangium transversale</name>
    <dbReference type="NCBI Taxonomy" id="64571"/>
    <lineage>
        <taxon>Eukaryota</taxon>
        <taxon>Fungi</taxon>
        <taxon>Fungi incertae sedis</taxon>
        <taxon>Mucoromycota</taxon>
        <taxon>Mortierellomycotina</taxon>
        <taxon>Mortierellomycetes</taxon>
        <taxon>Mortierellales</taxon>
        <taxon>Mortierellaceae</taxon>
        <taxon>Lobosporangium</taxon>
    </lineage>
</organism>
<evidence type="ECO:0000256" key="2">
    <source>
        <dbReference type="SAM" id="SignalP"/>
    </source>
</evidence>
<keyword evidence="4" id="KW-1185">Reference proteome</keyword>
<reference evidence="3 4" key="1">
    <citation type="submission" date="2016-07" db="EMBL/GenBank/DDBJ databases">
        <title>Pervasive Adenine N6-methylation of Active Genes in Fungi.</title>
        <authorList>
            <consortium name="DOE Joint Genome Institute"/>
            <person name="Mondo S.J."/>
            <person name="Dannebaum R.O."/>
            <person name="Kuo R.C."/>
            <person name="Labutti K."/>
            <person name="Haridas S."/>
            <person name="Kuo A."/>
            <person name="Salamov A."/>
            <person name="Ahrendt S.R."/>
            <person name="Lipzen A."/>
            <person name="Sullivan W."/>
            <person name="Andreopoulos W.B."/>
            <person name="Clum A."/>
            <person name="Lindquist E."/>
            <person name="Daum C."/>
            <person name="Ramamoorthy G.K."/>
            <person name="Gryganskyi A."/>
            <person name="Culley D."/>
            <person name="Magnuson J.K."/>
            <person name="James T.Y."/>
            <person name="O'Malley M.A."/>
            <person name="Stajich J.E."/>
            <person name="Spatafora J.W."/>
            <person name="Visel A."/>
            <person name="Grigoriev I.V."/>
        </authorList>
    </citation>
    <scope>NUCLEOTIDE SEQUENCE [LARGE SCALE GENOMIC DNA]</scope>
    <source>
        <strain evidence="3 4">NRRL 3116</strain>
    </source>
</reference>
<dbReference type="InParanoid" id="A0A1Y2GYU4"/>
<feature type="signal peptide" evidence="2">
    <location>
        <begin position="1"/>
        <end position="24"/>
    </location>
</feature>
<evidence type="ECO:0000313" key="3">
    <source>
        <dbReference type="EMBL" id="ORZ27469.1"/>
    </source>
</evidence>
<proteinExistence type="predicted"/>
<dbReference type="RefSeq" id="XP_021885196.1">
    <property type="nucleotide sequence ID" value="XM_022028506.1"/>
</dbReference>
<evidence type="ECO:0000256" key="1">
    <source>
        <dbReference type="SAM" id="MobiDB-lite"/>
    </source>
</evidence>
<gene>
    <name evidence="3" type="ORF">BCR41DRAFT_392805</name>
</gene>
<sequence length="108" mass="11445">MLPKLSLPSVIILALIAVVTSSNAAPMLRKGASPAFLIRIPSSSSLRSWLLALLILERAPSSRRRILQGLLEKDEGDNEGEDGDDEGEGDEGDGDDDTKTATDKGSLV</sequence>